<sequence length="121" mass="13480">MTYLSFGSFSYFGELVLKYGAHINKLPVFLHLAQELSFPLDTFHKVVVERQYSTMLAIQDDPGVGFRKAIEFQGGVSTTMGTEATTTLGVILPIGVPTVIHVKTVRCIVQRLFPVYLLLMI</sequence>
<name>A0ABR1EV95_NECAM</name>
<evidence type="ECO:0000313" key="1">
    <source>
        <dbReference type="EMBL" id="KAK6766480.1"/>
    </source>
</evidence>
<protein>
    <submittedName>
        <fullName evidence="1">Uncharacterized protein</fullName>
    </submittedName>
</protein>
<organism evidence="1 2">
    <name type="scientific">Necator americanus</name>
    <name type="common">Human hookworm</name>
    <dbReference type="NCBI Taxonomy" id="51031"/>
    <lineage>
        <taxon>Eukaryota</taxon>
        <taxon>Metazoa</taxon>
        <taxon>Ecdysozoa</taxon>
        <taxon>Nematoda</taxon>
        <taxon>Chromadorea</taxon>
        <taxon>Rhabditida</taxon>
        <taxon>Rhabditina</taxon>
        <taxon>Rhabditomorpha</taxon>
        <taxon>Strongyloidea</taxon>
        <taxon>Ancylostomatidae</taxon>
        <taxon>Bunostominae</taxon>
        <taxon>Necator</taxon>
    </lineage>
</organism>
<dbReference type="Proteomes" id="UP001303046">
    <property type="component" value="Unassembled WGS sequence"/>
</dbReference>
<reference evidence="1 2" key="1">
    <citation type="submission" date="2023-08" db="EMBL/GenBank/DDBJ databases">
        <title>A Necator americanus chromosomal reference genome.</title>
        <authorList>
            <person name="Ilik V."/>
            <person name="Petrzelkova K.J."/>
            <person name="Pardy F."/>
            <person name="Fuh T."/>
            <person name="Niatou-Singa F.S."/>
            <person name="Gouil Q."/>
            <person name="Baker L."/>
            <person name="Ritchie M.E."/>
            <person name="Jex A.R."/>
            <person name="Gazzola D."/>
            <person name="Li H."/>
            <person name="Toshio Fujiwara R."/>
            <person name="Zhan B."/>
            <person name="Aroian R.V."/>
            <person name="Pafco B."/>
            <person name="Schwarz E.M."/>
        </authorList>
    </citation>
    <scope>NUCLEOTIDE SEQUENCE [LARGE SCALE GENOMIC DNA]</scope>
    <source>
        <strain evidence="1 2">Aroian</strain>
        <tissue evidence="1">Whole animal</tissue>
    </source>
</reference>
<dbReference type="EMBL" id="JAVFWL010000006">
    <property type="protein sequence ID" value="KAK6766480.1"/>
    <property type="molecule type" value="Genomic_DNA"/>
</dbReference>
<evidence type="ECO:0000313" key="2">
    <source>
        <dbReference type="Proteomes" id="UP001303046"/>
    </source>
</evidence>
<proteinExistence type="predicted"/>
<comment type="caution">
    <text evidence="1">The sequence shown here is derived from an EMBL/GenBank/DDBJ whole genome shotgun (WGS) entry which is preliminary data.</text>
</comment>
<accession>A0ABR1EV95</accession>
<gene>
    <name evidence="1" type="primary">Necator_chrX.g26197</name>
    <name evidence="1" type="ORF">RB195_026031</name>
</gene>
<keyword evidence="2" id="KW-1185">Reference proteome</keyword>